<protein>
    <recommendedName>
        <fullName evidence="4">Stc1 domain-containing protein</fullName>
    </recommendedName>
</protein>
<dbReference type="EMBL" id="JBFXLU010000029">
    <property type="protein sequence ID" value="KAL2851628.1"/>
    <property type="molecule type" value="Genomic_DNA"/>
</dbReference>
<dbReference type="Pfam" id="PF12511">
    <property type="entry name" value="DUF3716"/>
    <property type="match status" value="1"/>
</dbReference>
<accession>A0ABR4KH68</accession>
<reference evidence="2 3" key="1">
    <citation type="submission" date="2024-07" db="EMBL/GenBank/DDBJ databases">
        <title>Section-level genome sequencing and comparative genomics of Aspergillus sections Usti and Cavernicolus.</title>
        <authorList>
            <consortium name="Lawrence Berkeley National Laboratory"/>
            <person name="Nybo J.L."/>
            <person name="Vesth T.C."/>
            <person name="Theobald S."/>
            <person name="Frisvad J.C."/>
            <person name="Larsen T.O."/>
            <person name="Kjaerboelling I."/>
            <person name="Rothschild-Mancinelli K."/>
            <person name="Lyhne E.K."/>
            <person name="Kogle M.E."/>
            <person name="Barry K."/>
            <person name="Clum A."/>
            <person name="Na H."/>
            <person name="Ledsgaard L."/>
            <person name="Lin J."/>
            <person name="Lipzen A."/>
            <person name="Kuo A."/>
            <person name="Riley R."/>
            <person name="Mondo S."/>
            <person name="Labutti K."/>
            <person name="Haridas S."/>
            <person name="Pangalinan J."/>
            <person name="Salamov A.A."/>
            <person name="Simmons B.A."/>
            <person name="Magnuson J.K."/>
            <person name="Chen J."/>
            <person name="Drula E."/>
            <person name="Henrissat B."/>
            <person name="Wiebenga A."/>
            <person name="Lubbers R.J."/>
            <person name="Gomes A.C."/>
            <person name="Makela M.R."/>
            <person name="Stajich J."/>
            <person name="Grigoriev I.V."/>
            <person name="Mortensen U.H."/>
            <person name="De Vries R.P."/>
            <person name="Baker S.E."/>
            <person name="Andersen M.R."/>
        </authorList>
    </citation>
    <scope>NUCLEOTIDE SEQUENCE [LARGE SCALE GENOMIC DNA]</scope>
    <source>
        <strain evidence="2 3">CBS 123904</strain>
    </source>
</reference>
<comment type="caution">
    <text evidence="2">The sequence shown here is derived from an EMBL/GenBank/DDBJ whole genome shotgun (WGS) entry which is preliminary data.</text>
</comment>
<gene>
    <name evidence="2" type="ORF">BJY01DRAFT_209031</name>
</gene>
<evidence type="ECO:0000313" key="2">
    <source>
        <dbReference type="EMBL" id="KAL2851628.1"/>
    </source>
</evidence>
<organism evidence="2 3">
    <name type="scientific">Aspergillus pseudoustus</name>
    <dbReference type="NCBI Taxonomy" id="1810923"/>
    <lineage>
        <taxon>Eukaryota</taxon>
        <taxon>Fungi</taxon>
        <taxon>Dikarya</taxon>
        <taxon>Ascomycota</taxon>
        <taxon>Pezizomycotina</taxon>
        <taxon>Eurotiomycetes</taxon>
        <taxon>Eurotiomycetidae</taxon>
        <taxon>Eurotiales</taxon>
        <taxon>Aspergillaceae</taxon>
        <taxon>Aspergillus</taxon>
        <taxon>Aspergillus subgen. Nidulantes</taxon>
    </lineage>
</organism>
<dbReference type="Proteomes" id="UP001610446">
    <property type="component" value="Unassembled WGS sequence"/>
</dbReference>
<evidence type="ECO:0000313" key="3">
    <source>
        <dbReference type="Proteomes" id="UP001610446"/>
    </source>
</evidence>
<evidence type="ECO:0008006" key="4">
    <source>
        <dbReference type="Google" id="ProtNLM"/>
    </source>
</evidence>
<keyword evidence="3" id="KW-1185">Reference proteome</keyword>
<name>A0ABR4KH68_9EURO</name>
<sequence>MRRELSNTRTLVAGYVQTRGQIAENPCTFCAQGKGIWKQCVVGFDAREDKPMTEACANCRFSQRSLCSLRFSPITPQSQSPRIIELEDGDYKPERTPSPKVDVKELRTPTLHDGKVIPPR</sequence>
<proteinExistence type="predicted"/>
<dbReference type="InterPro" id="IPR022190">
    <property type="entry name" value="DUF3716"/>
</dbReference>
<evidence type="ECO:0000256" key="1">
    <source>
        <dbReference type="SAM" id="MobiDB-lite"/>
    </source>
</evidence>
<feature type="compositionally biased region" description="Basic and acidic residues" evidence="1">
    <location>
        <begin position="89"/>
        <end position="101"/>
    </location>
</feature>
<feature type="region of interest" description="Disordered" evidence="1">
    <location>
        <begin position="75"/>
        <end position="101"/>
    </location>
</feature>